<comment type="subcellular location">
    <subcellularLocation>
        <location evidence="1 7">Cell membrane</location>
        <topology evidence="1 7">Multi-pass membrane protein</topology>
    </subcellularLocation>
</comment>
<comment type="similarity">
    <text evidence="7">Belongs to the binding-protein-dependent transport system permease family.</text>
</comment>
<dbReference type="Gene3D" id="1.10.3720.10">
    <property type="entry name" value="MetI-like"/>
    <property type="match status" value="1"/>
</dbReference>
<evidence type="ECO:0000256" key="4">
    <source>
        <dbReference type="ARBA" id="ARBA00022692"/>
    </source>
</evidence>
<dbReference type="GO" id="GO:0005886">
    <property type="term" value="C:plasma membrane"/>
    <property type="evidence" value="ECO:0007669"/>
    <property type="project" value="UniProtKB-SubCell"/>
</dbReference>
<dbReference type="InterPro" id="IPR000515">
    <property type="entry name" value="MetI-like"/>
</dbReference>
<name>A0A2R5EV76_9BACL</name>
<feature type="transmembrane region" description="Helical" evidence="7">
    <location>
        <begin position="79"/>
        <end position="98"/>
    </location>
</feature>
<feature type="transmembrane region" description="Helical" evidence="7">
    <location>
        <begin position="110"/>
        <end position="131"/>
    </location>
</feature>
<keyword evidence="5 7" id="KW-1133">Transmembrane helix</keyword>
<dbReference type="InterPro" id="IPR051393">
    <property type="entry name" value="ABC_transporter_permease"/>
</dbReference>
<dbReference type="GO" id="GO:0055085">
    <property type="term" value="P:transmembrane transport"/>
    <property type="evidence" value="ECO:0007669"/>
    <property type="project" value="InterPro"/>
</dbReference>
<accession>A0A2R5EV76</accession>
<evidence type="ECO:0000313" key="10">
    <source>
        <dbReference type="Proteomes" id="UP000245202"/>
    </source>
</evidence>
<sequence length="305" mass="34948">MNAKRIRRLKEYSLGYMFILPWLAGFLAFMLWPFIYSFYLALTDYRFSADYSFVGFGNFAELFASDERFHKSLWVTTKLVLLAVPLKLAFSLGIAMVLNKGISGLSFYRTVYYLPSIIGGSVAVAIMWMQIFGRGGLINVFLQMFGIQGKDWIFNPDSALYTIVILMVWQFGSTMLIFLAGLKQVPKEMYEAVSLDGAGRWKQFRHITLPLISPVIFFNLIMQTIQTFQTFTQGYVITKGGPVDETLFMVIYIYQQAFSSLNMGYAQAISWVLLVIIGFATVIHFIASRYWVHYEDSDGKKGRRL</sequence>
<evidence type="ECO:0000256" key="3">
    <source>
        <dbReference type="ARBA" id="ARBA00022475"/>
    </source>
</evidence>
<evidence type="ECO:0000259" key="8">
    <source>
        <dbReference type="PROSITE" id="PS50928"/>
    </source>
</evidence>
<dbReference type="Proteomes" id="UP000245202">
    <property type="component" value="Unassembled WGS sequence"/>
</dbReference>
<gene>
    <name evidence="9" type="ORF">PAT3040_05317</name>
</gene>
<comment type="caution">
    <text evidence="9">The sequence shown here is derived from an EMBL/GenBank/DDBJ whole genome shotgun (WGS) entry which is preliminary data.</text>
</comment>
<keyword evidence="3" id="KW-1003">Cell membrane</keyword>
<dbReference type="Pfam" id="PF00528">
    <property type="entry name" value="BPD_transp_1"/>
    <property type="match status" value="1"/>
</dbReference>
<dbReference type="RefSeq" id="WP_108995045.1">
    <property type="nucleotide sequence ID" value="NZ_BDQX01000339.1"/>
</dbReference>
<reference evidence="9 10" key="1">
    <citation type="submission" date="2017-08" db="EMBL/GenBank/DDBJ databases">
        <title>Substantial Increase in Enzyme Production by Combined Drug-Resistance Mutations in Paenibacillus agaridevorans.</title>
        <authorList>
            <person name="Tanaka Y."/>
            <person name="Funane K."/>
            <person name="Hosaka T."/>
            <person name="Shiwa Y."/>
            <person name="Fujita N."/>
            <person name="Miyazaki T."/>
            <person name="Yoshikawa H."/>
            <person name="Murakami K."/>
            <person name="Kasahara K."/>
            <person name="Inaoka T."/>
            <person name="Hiraga Y."/>
            <person name="Ochi K."/>
        </authorList>
    </citation>
    <scope>NUCLEOTIDE SEQUENCE [LARGE SCALE GENOMIC DNA]</scope>
    <source>
        <strain evidence="9 10">T-3040</strain>
    </source>
</reference>
<dbReference type="SUPFAM" id="SSF160964">
    <property type="entry name" value="MalF N-terminal region-like"/>
    <property type="match status" value="1"/>
</dbReference>
<keyword evidence="2 7" id="KW-0813">Transport</keyword>
<dbReference type="PROSITE" id="PS50928">
    <property type="entry name" value="ABC_TM1"/>
    <property type="match status" value="1"/>
</dbReference>
<organism evidence="9 10">
    <name type="scientific">Paenibacillus agaridevorans</name>
    <dbReference type="NCBI Taxonomy" id="171404"/>
    <lineage>
        <taxon>Bacteria</taxon>
        <taxon>Bacillati</taxon>
        <taxon>Bacillota</taxon>
        <taxon>Bacilli</taxon>
        <taxon>Bacillales</taxon>
        <taxon>Paenibacillaceae</taxon>
        <taxon>Paenibacillus</taxon>
    </lineage>
</organism>
<feature type="transmembrane region" description="Helical" evidence="7">
    <location>
        <begin position="203"/>
        <end position="222"/>
    </location>
</feature>
<evidence type="ECO:0000256" key="1">
    <source>
        <dbReference type="ARBA" id="ARBA00004651"/>
    </source>
</evidence>
<keyword evidence="6 7" id="KW-0472">Membrane</keyword>
<dbReference type="InterPro" id="IPR035906">
    <property type="entry name" value="MetI-like_sf"/>
</dbReference>
<evidence type="ECO:0000256" key="5">
    <source>
        <dbReference type="ARBA" id="ARBA00022989"/>
    </source>
</evidence>
<dbReference type="PANTHER" id="PTHR30193:SF1">
    <property type="entry name" value="ABC TRANSPORTER PERMEASE PROTEIN YESP-RELATED"/>
    <property type="match status" value="1"/>
</dbReference>
<dbReference type="PANTHER" id="PTHR30193">
    <property type="entry name" value="ABC TRANSPORTER PERMEASE PROTEIN"/>
    <property type="match status" value="1"/>
</dbReference>
<dbReference type="EMBL" id="BDQX01000339">
    <property type="protein sequence ID" value="GBG10570.1"/>
    <property type="molecule type" value="Genomic_DNA"/>
</dbReference>
<feature type="domain" description="ABC transmembrane type-1" evidence="8">
    <location>
        <begin position="73"/>
        <end position="284"/>
    </location>
</feature>
<proteinExistence type="inferred from homology"/>
<dbReference type="AlphaFoldDB" id="A0A2R5EV76"/>
<evidence type="ECO:0000256" key="2">
    <source>
        <dbReference type="ARBA" id="ARBA00022448"/>
    </source>
</evidence>
<evidence type="ECO:0000256" key="6">
    <source>
        <dbReference type="ARBA" id="ARBA00023136"/>
    </source>
</evidence>
<feature type="transmembrane region" description="Helical" evidence="7">
    <location>
        <begin position="159"/>
        <end position="182"/>
    </location>
</feature>
<feature type="transmembrane region" description="Helical" evidence="7">
    <location>
        <begin position="12"/>
        <end position="35"/>
    </location>
</feature>
<keyword evidence="10" id="KW-1185">Reference proteome</keyword>
<evidence type="ECO:0000313" key="9">
    <source>
        <dbReference type="EMBL" id="GBG10570.1"/>
    </source>
</evidence>
<feature type="transmembrane region" description="Helical" evidence="7">
    <location>
        <begin position="268"/>
        <end position="292"/>
    </location>
</feature>
<protein>
    <recommendedName>
        <fullName evidence="8">ABC transmembrane type-1 domain-containing protein</fullName>
    </recommendedName>
</protein>
<dbReference type="CDD" id="cd06261">
    <property type="entry name" value="TM_PBP2"/>
    <property type="match status" value="1"/>
</dbReference>
<keyword evidence="4 7" id="KW-0812">Transmembrane</keyword>
<evidence type="ECO:0000256" key="7">
    <source>
        <dbReference type="RuleBase" id="RU363032"/>
    </source>
</evidence>
<dbReference type="SUPFAM" id="SSF161098">
    <property type="entry name" value="MetI-like"/>
    <property type="match status" value="1"/>
</dbReference>